<dbReference type="PROSITE" id="PS50977">
    <property type="entry name" value="HTH_TETR_2"/>
    <property type="match status" value="1"/>
</dbReference>
<dbReference type="SUPFAM" id="SSF46689">
    <property type="entry name" value="Homeodomain-like"/>
    <property type="match status" value="1"/>
</dbReference>
<sequence length="223" mass="24514">METRGILTYYSLFMSSPRGDRAAGKAPRKRPVQQRSHDTRKLLLTSAHELLERSPTARISTTALAEHAHVSIGTVYRYFPDVDAVLDELRMTAVHAITTSLSTAIGRAMDQQPAEAMVTVVESLTAAFEKHAAVLRVSYTSEEIEFGLAWAEVEGPLRPLGRIIPARLRPDLDDAALDDLVFIVMGATASLCSRIALLRPRRSDRTQMVAMTARMLLAAIESA</sequence>
<name>A0A562DMV4_RHORH</name>
<evidence type="ECO:0000256" key="1">
    <source>
        <dbReference type="ARBA" id="ARBA00023125"/>
    </source>
</evidence>
<evidence type="ECO:0000256" key="2">
    <source>
        <dbReference type="PROSITE-ProRule" id="PRU00335"/>
    </source>
</evidence>
<dbReference type="AlphaFoldDB" id="A0A562DMV4"/>
<dbReference type="InterPro" id="IPR001647">
    <property type="entry name" value="HTH_TetR"/>
</dbReference>
<feature type="DNA-binding region" description="H-T-H motif" evidence="2">
    <location>
        <begin position="60"/>
        <end position="79"/>
    </location>
</feature>
<dbReference type="InterPro" id="IPR009057">
    <property type="entry name" value="Homeodomain-like_sf"/>
</dbReference>
<dbReference type="Pfam" id="PF00440">
    <property type="entry name" value="TetR_N"/>
    <property type="match status" value="1"/>
</dbReference>
<feature type="domain" description="HTH tetR-type" evidence="3">
    <location>
        <begin position="37"/>
        <end position="97"/>
    </location>
</feature>
<keyword evidence="1 2" id="KW-0238">DNA-binding</keyword>
<dbReference type="Proteomes" id="UP000317573">
    <property type="component" value="Unassembled WGS sequence"/>
</dbReference>
<protein>
    <submittedName>
        <fullName evidence="4">TetR family transcriptional regulator</fullName>
    </submittedName>
</protein>
<evidence type="ECO:0000313" key="5">
    <source>
        <dbReference type="Proteomes" id="UP000317573"/>
    </source>
</evidence>
<accession>A0A562DMV4</accession>
<proteinExistence type="predicted"/>
<dbReference type="Gene3D" id="1.10.357.10">
    <property type="entry name" value="Tetracycline Repressor, domain 2"/>
    <property type="match status" value="1"/>
</dbReference>
<dbReference type="EMBL" id="VLJT01000037">
    <property type="protein sequence ID" value="TWH10950.1"/>
    <property type="molecule type" value="Genomic_DNA"/>
</dbReference>
<evidence type="ECO:0000313" key="4">
    <source>
        <dbReference type="EMBL" id="TWH10950.1"/>
    </source>
</evidence>
<dbReference type="GO" id="GO:0003677">
    <property type="term" value="F:DNA binding"/>
    <property type="evidence" value="ECO:0007669"/>
    <property type="project" value="UniProtKB-UniRule"/>
</dbReference>
<gene>
    <name evidence="4" type="ORF">L618_003800000080</name>
</gene>
<comment type="caution">
    <text evidence="4">The sequence shown here is derived from an EMBL/GenBank/DDBJ whole genome shotgun (WGS) entry which is preliminary data.</text>
</comment>
<organism evidence="4 5">
    <name type="scientific">Rhodococcus rhodochrous J45</name>
    <dbReference type="NCBI Taxonomy" id="935266"/>
    <lineage>
        <taxon>Bacteria</taxon>
        <taxon>Bacillati</taxon>
        <taxon>Actinomycetota</taxon>
        <taxon>Actinomycetes</taxon>
        <taxon>Mycobacteriales</taxon>
        <taxon>Nocardiaceae</taxon>
        <taxon>Rhodococcus</taxon>
    </lineage>
</organism>
<reference evidence="4 5" key="1">
    <citation type="submission" date="2019-07" db="EMBL/GenBank/DDBJ databases">
        <title>Genome sequencing of lignin-degrading bacterial isolates.</title>
        <authorList>
            <person name="Gladden J."/>
        </authorList>
    </citation>
    <scope>NUCLEOTIDE SEQUENCE [LARGE SCALE GENOMIC DNA]</scope>
    <source>
        <strain evidence="4 5">J45</strain>
    </source>
</reference>
<evidence type="ECO:0000259" key="3">
    <source>
        <dbReference type="PROSITE" id="PS50977"/>
    </source>
</evidence>